<dbReference type="STRING" id="370622.LA66_02290"/>
<organism evidence="1 2">
    <name type="scientific">Aureimonas altamirensis</name>
    <dbReference type="NCBI Taxonomy" id="370622"/>
    <lineage>
        <taxon>Bacteria</taxon>
        <taxon>Pseudomonadati</taxon>
        <taxon>Pseudomonadota</taxon>
        <taxon>Alphaproteobacteria</taxon>
        <taxon>Hyphomicrobiales</taxon>
        <taxon>Aurantimonadaceae</taxon>
        <taxon>Aureimonas</taxon>
    </lineage>
</organism>
<accession>A0A0B1Q802</accession>
<gene>
    <name evidence="1" type="ORF">LA66_02290</name>
</gene>
<reference evidence="1 2" key="1">
    <citation type="submission" date="2014-09" db="EMBL/GenBank/DDBJ databases">
        <title>Isolation and characterization of Aurantimonas altamirensis ON-56566 from clinical sample following a dog bite.</title>
        <authorList>
            <person name="Eshaghi A."/>
            <person name="Li A."/>
            <person name="Shahinas D."/>
            <person name="Bahn P."/>
            <person name="Kus J.V."/>
            <person name="Patel S.N."/>
        </authorList>
    </citation>
    <scope>NUCLEOTIDE SEQUENCE [LARGE SCALE GENOMIC DNA]</scope>
    <source>
        <strain evidence="1 2">ON-56566</strain>
    </source>
</reference>
<evidence type="ECO:0000313" key="1">
    <source>
        <dbReference type="EMBL" id="KHJ55506.1"/>
    </source>
</evidence>
<dbReference type="InterPro" id="IPR019587">
    <property type="entry name" value="Polyketide_cyclase/dehydratase"/>
</dbReference>
<protein>
    <submittedName>
        <fullName evidence="1">Uncharacterized protein</fullName>
    </submittedName>
</protein>
<dbReference type="PANTHER" id="PTHR39332">
    <property type="entry name" value="BLL4707 PROTEIN"/>
    <property type="match status" value="1"/>
</dbReference>
<dbReference type="SUPFAM" id="SSF55961">
    <property type="entry name" value="Bet v1-like"/>
    <property type="match status" value="1"/>
</dbReference>
<comment type="caution">
    <text evidence="1">The sequence shown here is derived from an EMBL/GenBank/DDBJ whole genome shotgun (WGS) entry which is preliminary data.</text>
</comment>
<dbReference type="AlphaFoldDB" id="A0A0B1Q802"/>
<sequence>MREDSVTRSLVALTLALTVLPGIALAHGPSRQKHATSIEVDMAPAAVWQKIGNFDDLSWNPLVASVKAEPGNAVNSVREVTLKDGGVLRQELYKYDAKRMSYQIQMPEVDTAVLPVTNYSEFLTVKPVAGSEKSEIEIRSAYYRGYPNNEPPENLNDKAANDAVAAMQEKVVEGLKASLENGS</sequence>
<dbReference type="PANTHER" id="PTHR39332:SF7">
    <property type="entry name" value="SRPBCC FAMILY PROTEIN"/>
    <property type="match status" value="1"/>
</dbReference>
<name>A0A0B1Q802_9HYPH</name>
<dbReference type="Gene3D" id="3.30.530.20">
    <property type="match status" value="1"/>
</dbReference>
<dbReference type="EMBL" id="JRFJ01000001">
    <property type="protein sequence ID" value="KHJ55506.1"/>
    <property type="molecule type" value="Genomic_DNA"/>
</dbReference>
<evidence type="ECO:0000313" key="2">
    <source>
        <dbReference type="Proteomes" id="UP000030826"/>
    </source>
</evidence>
<dbReference type="CDD" id="cd07821">
    <property type="entry name" value="PYR_PYL_RCAR_like"/>
    <property type="match status" value="1"/>
</dbReference>
<proteinExistence type="predicted"/>
<dbReference type="Proteomes" id="UP000030826">
    <property type="component" value="Unassembled WGS sequence"/>
</dbReference>
<dbReference type="Pfam" id="PF10604">
    <property type="entry name" value="Polyketide_cyc2"/>
    <property type="match status" value="1"/>
</dbReference>
<dbReference type="InterPro" id="IPR023393">
    <property type="entry name" value="START-like_dom_sf"/>
</dbReference>